<comment type="similarity">
    <text evidence="1">Belongs to the FAD-binding oxidoreductase/transferase type 4 family.</text>
</comment>
<gene>
    <name evidence="3" type="ORF">G6N77_06005</name>
</gene>
<dbReference type="InterPro" id="IPR036318">
    <property type="entry name" value="FAD-bd_PCMH-like_sf"/>
</dbReference>
<protein>
    <submittedName>
        <fullName evidence="3">FAD-binding oxidoreductase</fullName>
    </submittedName>
</protein>
<dbReference type="EMBL" id="JAAKZI010000007">
    <property type="protein sequence ID" value="NGN83015.1"/>
    <property type="molecule type" value="Genomic_DNA"/>
</dbReference>
<proteinExistence type="inferred from homology"/>
<name>A0ABX0DEV5_9MICC</name>
<dbReference type="InterPro" id="IPR006094">
    <property type="entry name" value="Oxid_FAD_bind_N"/>
</dbReference>
<organism evidence="3 4">
    <name type="scientific">Arthrobacter silviterrae</name>
    <dbReference type="NCBI Taxonomy" id="2026658"/>
    <lineage>
        <taxon>Bacteria</taxon>
        <taxon>Bacillati</taxon>
        <taxon>Actinomycetota</taxon>
        <taxon>Actinomycetes</taxon>
        <taxon>Micrococcales</taxon>
        <taxon>Micrococcaceae</taxon>
        <taxon>Arthrobacter</taxon>
    </lineage>
</organism>
<sequence>MSAALRICHRHSIPVVPIAADTGLEGGANGSAGTVCLDLSGMDRILRIGAKDFDATVQCGAMKSALNAELAAHALAFPVGSGVDAGVGGMASTGPMSARRCATAP</sequence>
<feature type="domain" description="FAD-binding PCMH-type" evidence="2">
    <location>
        <begin position="1"/>
        <end position="105"/>
    </location>
</feature>
<evidence type="ECO:0000313" key="4">
    <source>
        <dbReference type="Proteomes" id="UP000479226"/>
    </source>
</evidence>
<dbReference type="PROSITE" id="PS51387">
    <property type="entry name" value="FAD_PCMH"/>
    <property type="match status" value="1"/>
</dbReference>
<accession>A0ABX0DEV5</accession>
<evidence type="ECO:0000259" key="2">
    <source>
        <dbReference type="PROSITE" id="PS51387"/>
    </source>
</evidence>
<dbReference type="PANTHER" id="PTHR11748:SF111">
    <property type="entry name" value="D-LACTATE DEHYDROGENASE, MITOCHONDRIAL-RELATED"/>
    <property type="match status" value="1"/>
</dbReference>
<dbReference type="Gene3D" id="3.30.465.10">
    <property type="match status" value="1"/>
</dbReference>
<dbReference type="PANTHER" id="PTHR11748">
    <property type="entry name" value="D-LACTATE DEHYDROGENASE"/>
    <property type="match status" value="1"/>
</dbReference>
<dbReference type="InterPro" id="IPR016169">
    <property type="entry name" value="FAD-bd_PCMH_sub2"/>
</dbReference>
<dbReference type="SUPFAM" id="SSF56176">
    <property type="entry name" value="FAD-binding/transporter-associated domain-like"/>
    <property type="match status" value="1"/>
</dbReference>
<dbReference type="InterPro" id="IPR016166">
    <property type="entry name" value="FAD-bd_PCMH"/>
</dbReference>
<comment type="caution">
    <text evidence="3">The sequence shown here is derived from an EMBL/GenBank/DDBJ whole genome shotgun (WGS) entry which is preliminary data.</text>
</comment>
<evidence type="ECO:0000256" key="1">
    <source>
        <dbReference type="ARBA" id="ARBA00008000"/>
    </source>
</evidence>
<dbReference type="Proteomes" id="UP000479226">
    <property type="component" value="Unassembled WGS sequence"/>
</dbReference>
<reference evidence="3 4" key="1">
    <citation type="submission" date="2020-02" db="EMBL/GenBank/DDBJ databases">
        <title>Genome sequence of the type strain DSM 27180 of Arthrobacter silviterrae.</title>
        <authorList>
            <person name="Gao J."/>
            <person name="Sun J."/>
        </authorList>
    </citation>
    <scope>NUCLEOTIDE SEQUENCE [LARGE SCALE GENOMIC DNA]</scope>
    <source>
        <strain evidence="3 4">DSM 27180</strain>
    </source>
</reference>
<dbReference type="Pfam" id="PF01565">
    <property type="entry name" value="FAD_binding_4"/>
    <property type="match status" value="1"/>
</dbReference>
<keyword evidence="4" id="KW-1185">Reference proteome</keyword>
<evidence type="ECO:0000313" key="3">
    <source>
        <dbReference type="EMBL" id="NGN83015.1"/>
    </source>
</evidence>